<dbReference type="GO" id="GO:0102559">
    <property type="term" value="F:peptide chain release factor N(5)-glutamine methyltransferase activity"/>
    <property type="evidence" value="ECO:0007669"/>
    <property type="project" value="UniProtKB-EC"/>
</dbReference>
<dbReference type="PROSITE" id="PS00092">
    <property type="entry name" value="N6_MTASE"/>
    <property type="match status" value="1"/>
</dbReference>
<evidence type="ECO:0000256" key="5">
    <source>
        <dbReference type="HAMAP-Rule" id="MF_02126"/>
    </source>
</evidence>
<keyword evidence="3 5" id="KW-0949">S-adenosyl-L-methionine</keyword>
<keyword evidence="1 5" id="KW-0489">Methyltransferase</keyword>
<feature type="domain" description="Release factor glutamine methyltransferase N-terminal" evidence="8">
    <location>
        <begin position="9"/>
        <end position="78"/>
    </location>
</feature>
<dbReference type="AlphaFoldDB" id="A0A7X0H683"/>
<dbReference type="PANTHER" id="PTHR18895:SF74">
    <property type="entry name" value="MTRF1L RELEASE FACTOR GLUTAMINE METHYLTRANSFERASE"/>
    <property type="match status" value="1"/>
</dbReference>
<evidence type="ECO:0000256" key="4">
    <source>
        <dbReference type="ARBA" id="ARBA00048391"/>
    </source>
</evidence>
<keyword evidence="2 5" id="KW-0808">Transferase</keyword>
<dbReference type="EC" id="2.1.1.297" evidence="5"/>
<dbReference type="Gene3D" id="3.40.50.150">
    <property type="entry name" value="Vaccinia Virus protein VP39"/>
    <property type="match status" value="1"/>
</dbReference>
<gene>
    <name evidence="5" type="primary">prmC</name>
    <name evidence="9" type="ORF">HNQ40_001800</name>
</gene>
<evidence type="ECO:0000256" key="2">
    <source>
        <dbReference type="ARBA" id="ARBA00022679"/>
    </source>
</evidence>
<evidence type="ECO:0000256" key="3">
    <source>
        <dbReference type="ARBA" id="ARBA00022691"/>
    </source>
</evidence>
<evidence type="ECO:0000256" key="6">
    <source>
        <dbReference type="SAM" id="MobiDB-lite"/>
    </source>
</evidence>
<dbReference type="RefSeq" id="WP_184677541.1">
    <property type="nucleotide sequence ID" value="NZ_JACHGY010000001.1"/>
</dbReference>
<dbReference type="InterPro" id="IPR029063">
    <property type="entry name" value="SAM-dependent_MTases_sf"/>
</dbReference>
<evidence type="ECO:0000259" key="7">
    <source>
        <dbReference type="Pfam" id="PF05175"/>
    </source>
</evidence>
<proteinExistence type="inferred from homology"/>
<comment type="similarity">
    <text evidence="5">Belongs to the protein N5-glutamine methyltransferase family. PrmC subfamily.</text>
</comment>
<comment type="function">
    <text evidence="5">Methylates the class 1 translation termination release factors RF1/PrfA and RF2/PrfB on the glutamine residue of the universally conserved GGQ motif.</text>
</comment>
<dbReference type="EMBL" id="JACHGY010000001">
    <property type="protein sequence ID" value="MBB6429994.1"/>
    <property type="molecule type" value="Genomic_DNA"/>
</dbReference>
<dbReference type="InterPro" id="IPR007848">
    <property type="entry name" value="Small_mtfrase_dom"/>
</dbReference>
<feature type="region of interest" description="Disordered" evidence="6">
    <location>
        <begin position="127"/>
        <end position="181"/>
    </location>
</feature>
<evidence type="ECO:0000259" key="8">
    <source>
        <dbReference type="Pfam" id="PF17827"/>
    </source>
</evidence>
<name>A0A7X0H683_9BACT</name>
<dbReference type="Gene3D" id="1.10.8.10">
    <property type="entry name" value="DNA helicase RuvA subunit, C-terminal domain"/>
    <property type="match status" value="1"/>
</dbReference>
<organism evidence="9 10">
    <name type="scientific">Algisphaera agarilytica</name>
    <dbReference type="NCBI Taxonomy" id="1385975"/>
    <lineage>
        <taxon>Bacteria</taxon>
        <taxon>Pseudomonadati</taxon>
        <taxon>Planctomycetota</taxon>
        <taxon>Phycisphaerae</taxon>
        <taxon>Phycisphaerales</taxon>
        <taxon>Phycisphaeraceae</taxon>
        <taxon>Algisphaera</taxon>
    </lineage>
</organism>
<dbReference type="GO" id="GO:0003676">
    <property type="term" value="F:nucleic acid binding"/>
    <property type="evidence" value="ECO:0007669"/>
    <property type="project" value="InterPro"/>
</dbReference>
<dbReference type="CDD" id="cd02440">
    <property type="entry name" value="AdoMet_MTases"/>
    <property type="match status" value="1"/>
</dbReference>
<dbReference type="Pfam" id="PF05175">
    <property type="entry name" value="MTS"/>
    <property type="match status" value="1"/>
</dbReference>
<dbReference type="InterPro" id="IPR004556">
    <property type="entry name" value="HemK-like"/>
</dbReference>
<comment type="caution">
    <text evidence="9">The sequence shown here is derived from an EMBL/GenBank/DDBJ whole genome shotgun (WGS) entry which is preliminary data.</text>
</comment>
<dbReference type="HAMAP" id="MF_02126">
    <property type="entry name" value="RF_methyltr_PrmC"/>
    <property type="match status" value="1"/>
</dbReference>
<comment type="catalytic activity">
    <reaction evidence="4 5">
        <text>L-glutaminyl-[peptide chain release factor] + S-adenosyl-L-methionine = N(5)-methyl-L-glutaminyl-[peptide chain release factor] + S-adenosyl-L-homocysteine + H(+)</text>
        <dbReference type="Rhea" id="RHEA:42896"/>
        <dbReference type="Rhea" id="RHEA-COMP:10271"/>
        <dbReference type="Rhea" id="RHEA-COMP:10272"/>
        <dbReference type="ChEBI" id="CHEBI:15378"/>
        <dbReference type="ChEBI" id="CHEBI:30011"/>
        <dbReference type="ChEBI" id="CHEBI:57856"/>
        <dbReference type="ChEBI" id="CHEBI:59789"/>
        <dbReference type="ChEBI" id="CHEBI:61891"/>
        <dbReference type="EC" id="2.1.1.297"/>
    </reaction>
</comment>
<dbReference type="SUPFAM" id="SSF53335">
    <property type="entry name" value="S-adenosyl-L-methionine-dependent methyltransferases"/>
    <property type="match status" value="1"/>
</dbReference>
<dbReference type="Proteomes" id="UP000541810">
    <property type="component" value="Unassembled WGS sequence"/>
</dbReference>
<feature type="binding site" evidence="5">
    <location>
        <begin position="255"/>
        <end position="258"/>
    </location>
    <ligand>
        <name>substrate</name>
    </ligand>
</feature>
<dbReference type="InterPro" id="IPR040758">
    <property type="entry name" value="PrmC_N"/>
</dbReference>
<feature type="domain" description="Methyltransferase small" evidence="7">
    <location>
        <begin position="180"/>
        <end position="263"/>
    </location>
</feature>
<feature type="binding site" evidence="5">
    <location>
        <position position="211"/>
    </location>
    <ligand>
        <name>S-adenosyl-L-methionine</name>
        <dbReference type="ChEBI" id="CHEBI:59789"/>
    </ligand>
</feature>
<dbReference type="InterPro" id="IPR002052">
    <property type="entry name" value="DNA_methylase_N6_adenine_CS"/>
</dbReference>
<dbReference type="GO" id="GO:0032259">
    <property type="term" value="P:methylation"/>
    <property type="evidence" value="ECO:0007669"/>
    <property type="project" value="UniProtKB-KW"/>
</dbReference>
<protein>
    <recommendedName>
        <fullName evidence="5">Release factor glutamine methyltransferase</fullName>
        <shortName evidence="5">RF MTase</shortName>
        <ecNumber evidence="5">2.1.1.297</ecNumber>
    </recommendedName>
    <alternativeName>
        <fullName evidence="5">N5-glutamine methyltransferase PrmC</fullName>
    </alternativeName>
    <alternativeName>
        <fullName evidence="5">Protein-(glutamine-N5) MTase PrmC</fullName>
    </alternativeName>
    <alternativeName>
        <fullName evidence="5">Protein-glutamine N-methyltransferase PrmC</fullName>
    </alternativeName>
</protein>
<evidence type="ECO:0000256" key="1">
    <source>
        <dbReference type="ARBA" id="ARBA00022603"/>
    </source>
</evidence>
<dbReference type="InterPro" id="IPR019874">
    <property type="entry name" value="RF_methyltr_PrmC"/>
</dbReference>
<sequence length="352" mass="38699">MDTWTTRKLLSWTTQHFEDKGVDSPRVAAEMLLGHVLDVPRLKLYMEPDRPASEEERQTFRELVTRAGKHEPVDYLIGKAPFFGLELRVTPAVLIPRPSTETIIEYVLQAVRSPQRVAEALPVFAEEQVQPRDSASAPAGELTYEPEPMPEESQTESEAIATEQEDSAFEPPAPKPAPGFNGRIADVCTGSGAIAVTLATQLPEATFVATDLSEDALAIARQNAEDHGVADRIEFRHGSLYEPLGDERFDFVLSNPPYISDAEWAEVLPNVKDYEPTMALRSGADGLDHLRPLIADASRYLLPQGQILLEMSSTQADAVERFASEAGLSDIAVLKDHEEFPRIVVGRATGAQ</sequence>
<dbReference type="Pfam" id="PF17827">
    <property type="entry name" value="PrmC_N"/>
    <property type="match status" value="1"/>
</dbReference>
<reference evidence="9 10" key="1">
    <citation type="submission" date="2020-08" db="EMBL/GenBank/DDBJ databases">
        <title>Genomic Encyclopedia of Type Strains, Phase IV (KMG-IV): sequencing the most valuable type-strain genomes for metagenomic binning, comparative biology and taxonomic classification.</title>
        <authorList>
            <person name="Goeker M."/>
        </authorList>
    </citation>
    <scope>NUCLEOTIDE SEQUENCE [LARGE SCALE GENOMIC DNA]</scope>
    <source>
        <strain evidence="9 10">DSM 103725</strain>
    </source>
</reference>
<accession>A0A7X0H683</accession>
<evidence type="ECO:0000313" key="10">
    <source>
        <dbReference type="Proteomes" id="UP000541810"/>
    </source>
</evidence>
<comment type="caution">
    <text evidence="5">Lacks conserved residue(s) required for the propagation of feature annotation.</text>
</comment>
<dbReference type="PANTHER" id="PTHR18895">
    <property type="entry name" value="HEMK METHYLTRANSFERASE"/>
    <property type="match status" value="1"/>
</dbReference>
<dbReference type="InterPro" id="IPR050320">
    <property type="entry name" value="N5-glutamine_MTase"/>
</dbReference>
<feature type="binding site" evidence="5">
    <location>
        <position position="255"/>
    </location>
    <ligand>
        <name>S-adenosyl-L-methionine</name>
        <dbReference type="ChEBI" id="CHEBI:59789"/>
    </ligand>
</feature>
<evidence type="ECO:0000313" key="9">
    <source>
        <dbReference type="EMBL" id="MBB6429994.1"/>
    </source>
</evidence>
<keyword evidence="10" id="KW-1185">Reference proteome</keyword>
<dbReference type="NCBIfam" id="TIGR00536">
    <property type="entry name" value="hemK_fam"/>
    <property type="match status" value="1"/>
</dbReference>